<dbReference type="OrthoDB" id="3508220at2759"/>
<sequence length="262" mass="30162">MAPLFLDLEYPRWNNPVLDQRYYRWSKLFDTMDFDDDESLGKILQAAGAAERFHPFNLKLIEGTNLNEFEMVAVRDLSYAFNRNFLCRDIVRHLILFSRYEDKVFTLGKATKLCTDILKITKLSPVRQPDMYLQIRREFCRLAPDLENLDEDEAEAELDRWARWGLHESQVITGLGIKKPAQGQDDDPPSLESMNANFENDREVTSVRNTTEAEIFEAAKALISISTQESADGLIVNPVPTTQKQISNKRKREEPCGGPENE</sequence>
<feature type="region of interest" description="Disordered" evidence="1">
    <location>
        <begin position="175"/>
        <end position="206"/>
    </location>
</feature>
<gene>
    <name evidence="2" type="ORF">BTUL_0250g00070</name>
</gene>
<reference evidence="2 3" key="1">
    <citation type="submission" date="2017-12" db="EMBL/GenBank/DDBJ databases">
        <title>Comparative genomics of Botrytis spp.</title>
        <authorList>
            <person name="Valero-Jimenez C.A."/>
            <person name="Tapia P."/>
            <person name="Veloso J."/>
            <person name="Silva-Moreno E."/>
            <person name="Staats M."/>
            <person name="Valdes J.H."/>
            <person name="Van Kan J.A.L."/>
        </authorList>
    </citation>
    <scope>NUCLEOTIDE SEQUENCE [LARGE SCALE GENOMIC DNA]</scope>
    <source>
        <strain evidence="2 3">Bt9001</strain>
    </source>
</reference>
<comment type="caution">
    <text evidence="2">The sequence shown here is derived from an EMBL/GenBank/DDBJ whole genome shotgun (WGS) entry which is preliminary data.</text>
</comment>
<name>A0A4Z1E6T2_9HELO</name>
<evidence type="ECO:0000256" key="1">
    <source>
        <dbReference type="SAM" id="MobiDB-lite"/>
    </source>
</evidence>
<dbReference type="EMBL" id="PQXH01000250">
    <property type="protein sequence ID" value="TGO07736.1"/>
    <property type="molecule type" value="Genomic_DNA"/>
</dbReference>
<keyword evidence="3" id="KW-1185">Reference proteome</keyword>
<dbReference type="Proteomes" id="UP000297777">
    <property type="component" value="Unassembled WGS sequence"/>
</dbReference>
<organism evidence="2 3">
    <name type="scientific">Botrytis tulipae</name>
    <dbReference type="NCBI Taxonomy" id="87230"/>
    <lineage>
        <taxon>Eukaryota</taxon>
        <taxon>Fungi</taxon>
        <taxon>Dikarya</taxon>
        <taxon>Ascomycota</taxon>
        <taxon>Pezizomycotina</taxon>
        <taxon>Leotiomycetes</taxon>
        <taxon>Helotiales</taxon>
        <taxon>Sclerotiniaceae</taxon>
        <taxon>Botrytis</taxon>
    </lineage>
</organism>
<evidence type="ECO:0000313" key="2">
    <source>
        <dbReference type="EMBL" id="TGO07736.1"/>
    </source>
</evidence>
<accession>A0A4Z1E6T2</accession>
<evidence type="ECO:0000313" key="3">
    <source>
        <dbReference type="Proteomes" id="UP000297777"/>
    </source>
</evidence>
<proteinExistence type="predicted"/>
<protein>
    <submittedName>
        <fullName evidence="2">Uncharacterized protein</fullName>
    </submittedName>
</protein>
<dbReference type="AlphaFoldDB" id="A0A4Z1E6T2"/>
<feature type="region of interest" description="Disordered" evidence="1">
    <location>
        <begin position="229"/>
        <end position="262"/>
    </location>
</feature>